<dbReference type="SUPFAM" id="SSF53756">
    <property type="entry name" value="UDP-Glycosyltransferase/glycogen phosphorylase"/>
    <property type="match status" value="1"/>
</dbReference>
<reference evidence="4" key="1">
    <citation type="journal article" date="2015" name="Nature">
        <title>rRNA introns, odd ribosomes, and small enigmatic genomes across a large radiation of phyla.</title>
        <authorList>
            <person name="Brown C.T."/>
            <person name="Hug L.A."/>
            <person name="Thomas B.C."/>
            <person name="Sharon I."/>
            <person name="Castelle C.J."/>
            <person name="Singh A."/>
            <person name="Wilkins M.J."/>
            <person name="Williams K.H."/>
            <person name="Banfield J.F."/>
        </authorList>
    </citation>
    <scope>NUCLEOTIDE SEQUENCE [LARGE SCALE GENOMIC DNA]</scope>
</reference>
<organism evidence="4 5">
    <name type="scientific">candidate division WS6 bacterium GW2011_GWC2_36_7</name>
    <dbReference type="NCBI Taxonomy" id="1619091"/>
    <lineage>
        <taxon>Bacteria</taxon>
        <taxon>Candidatus Dojkabacteria</taxon>
    </lineage>
</organism>
<dbReference type="InterPro" id="IPR001296">
    <property type="entry name" value="Glyco_trans_1"/>
</dbReference>
<evidence type="ECO:0000259" key="3">
    <source>
        <dbReference type="Pfam" id="PF13439"/>
    </source>
</evidence>
<dbReference type="PATRIC" id="fig|1619091.4.peg.612"/>
<sequence>MKRKLRNRGANIKVAVVTDPLYKRGGAEDHVRGILQAFPKAQIFSAYHDPKFTTEYYPHVKVHHSFMQHLPKKFELKYPYMMFLPGAYRSFKFDNFDVVISISIAFAKFVKTKNIPHVNICMSPPKFLWQKEGRTLKNKEKLTGLNRFLYGIYDSLVGPSLEKRWKKWDKQAAQRCTKIAAISNVVKERIKKYYDVDADVIYPPVDTKPLQASKEVNRKENWFLYSGRVETYKGVKLAIQACVKAGVPLKVVGKGDDLDAMQALVQKLNAKGQVKFLGYVSDEEKFYLMSRAKALLFPVRHEDFGITPVEANASGTPVIAFREDGVLETISEENPRTGIFFDEYKVDALAKILKNFKSSDFLPDNCRKQANNFASEIFVYKLQNYIKDVLQKK</sequence>
<dbReference type="PANTHER" id="PTHR46401:SF2">
    <property type="entry name" value="GLYCOSYLTRANSFERASE WBBK-RELATED"/>
    <property type="match status" value="1"/>
</dbReference>
<name>A0A0G0EV81_9BACT</name>
<evidence type="ECO:0000313" key="5">
    <source>
        <dbReference type="Proteomes" id="UP000034075"/>
    </source>
</evidence>
<gene>
    <name evidence="4" type="ORF">US24_C0055G0005</name>
</gene>
<feature type="domain" description="Glycosyl transferase family 1" evidence="2">
    <location>
        <begin position="211"/>
        <end position="371"/>
    </location>
</feature>
<dbReference type="EMBL" id="LBSF01000055">
    <property type="protein sequence ID" value="KKQ10808.1"/>
    <property type="molecule type" value="Genomic_DNA"/>
</dbReference>
<dbReference type="Gene3D" id="3.40.50.2000">
    <property type="entry name" value="Glycogen Phosphorylase B"/>
    <property type="match status" value="2"/>
</dbReference>
<protein>
    <submittedName>
        <fullName evidence="4">Glycosyl transferase group 1</fullName>
    </submittedName>
</protein>
<evidence type="ECO:0000313" key="4">
    <source>
        <dbReference type="EMBL" id="KKQ10808.1"/>
    </source>
</evidence>
<dbReference type="Pfam" id="PF13439">
    <property type="entry name" value="Glyco_transf_4"/>
    <property type="match status" value="1"/>
</dbReference>
<dbReference type="Proteomes" id="UP000034075">
    <property type="component" value="Unassembled WGS sequence"/>
</dbReference>
<evidence type="ECO:0000259" key="2">
    <source>
        <dbReference type="Pfam" id="PF00534"/>
    </source>
</evidence>
<feature type="domain" description="Glycosyltransferase subfamily 4-like N-terminal" evidence="3">
    <location>
        <begin position="25"/>
        <end position="208"/>
    </location>
</feature>
<comment type="caution">
    <text evidence="4">The sequence shown here is derived from an EMBL/GenBank/DDBJ whole genome shotgun (WGS) entry which is preliminary data.</text>
</comment>
<dbReference type="InterPro" id="IPR028098">
    <property type="entry name" value="Glyco_trans_4-like_N"/>
</dbReference>
<accession>A0A0G0EV81</accession>
<keyword evidence="1 4" id="KW-0808">Transferase</keyword>
<evidence type="ECO:0000256" key="1">
    <source>
        <dbReference type="ARBA" id="ARBA00022679"/>
    </source>
</evidence>
<dbReference type="GO" id="GO:0016757">
    <property type="term" value="F:glycosyltransferase activity"/>
    <property type="evidence" value="ECO:0007669"/>
    <property type="project" value="InterPro"/>
</dbReference>
<dbReference type="AlphaFoldDB" id="A0A0G0EV81"/>
<dbReference type="PANTHER" id="PTHR46401">
    <property type="entry name" value="GLYCOSYLTRANSFERASE WBBK-RELATED"/>
    <property type="match status" value="1"/>
</dbReference>
<dbReference type="Pfam" id="PF00534">
    <property type="entry name" value="Glycos_transf_1"/>
    <property type="match status" value="1"/>
</dbReference>
<proteinExistence type="predicted"/>